<evidence type="ECO:0000256" key="1">
    <source>
        <dbReference type="SAM" id="Phobius"/>
    </source>
</evidence>
<evidence type="ECO:0000313" key="2">
    <source>
        <dbReference type="EMBL" id="AFK45375.1"/>
    </source>
</evidence>
<protein>
    <submittedName>
        <fullName evidence="2">Uncharacterized protein</fullName>
    </submittedName>
</protein>
<sequence>MLQAPMKAKRNNLRRIISVGGSSTKFSKLLTHGGDSSTFFFNLLFKLIFVFFLCRKLAVNIFSKAASIDSSLLSCPAYCCNRKFLEPQISSSEASRPTPSRQ</sequence>
<name>I3SYN3_LOTJA</name>
<keyword evidence="1" id="KW-1133">Transmembrane helix</keyword>
<feature type="transmembrane region" description="Helical" evidence="1">
    <location>
        <begin position="36"/>
        <end position="54"/>
    </location>
</feature>
<dbReference type="EMBL" id="BT145581">
    <property type="protein sequence ID" value="AFK45375.1"/>
    <property type="molecule type" value="mRNA"/>
</dbReference>
<accession>I3SYN3</accession>
<organism evidence="2">
    <name type="scientific">Lotus japonicus</name>
    <name type="common">Lotus corniculatus var. japonicus</name>
    <dbReference type="NCBI Taxonomy" id="34305"/>
    <lineage>
        <taxon>Eukaryota</taxon>
        <taxon>Viridiplantae</taxon>
        <taxon>Streptophyta</taxon>
        <taxon>Embryophyta</taxon>
        <taxon>Tracheophyta</taxon>
        <taxon>Spermatophyta</taxon>
        <taxon>Magnoliopsida</taxon>
        <taxon>eudicotyledons</taxon>
        <taxon>Gunneridae</taxon>
        <taxon>Pentapetalae</taxon>
        <taxon>rosids</taxon>
        <taxon>fabids</taxon>
        <taxon>Fabales</taxon>
        <taxon>Fabaceae</taxon>
        <taxon>Papilionoideae</taxon>
        <taxon>50 kb inversion clade</taxon>
        <taxon>NPAAA clade</taxon>
        <taxon>Hologalegina</taxon>
        <taxon>robinioid clade</taxon>
        <taxon>Loteae</taxon>
        <taxon>Lotus</taxon>
    </lineage>
</organism>
<reference evidence="2" key="1">
    <citation type="submission" date="2012-05" db="EMBL/GenBank/DDBJ databases">
        <authorList>
            <person name="Krishnakumar V."/>
            <person name="Cheung F."/>
            <person name="Xiao Y."/>
            <person name="Chan A."/>
            <person name="Moskal W.A."/>
            <person name="Town C.D."/>
        </authorList>
    </citation>
    <scope>NUCLEOTIDE SEQUENCE</scope>
</reference>
<keyword evidence="1" id="KW-0812">Transmembrane</keyword>
<dbReference type="AlphaFoldDB" id="I3SYN3"/>
<proteinExistence type="evidence at transcript level"/>
<keyword evidence="1" id="KW-0472">Membrane</keyword>